<accession>A0A6J6YVT8</accession>
<organism evidence="1">
    <name type="scientific">freshwater metagenome</name>
    <dbReference type="NCBI Taxonomy" id="449393"/>
    <lineage>
        <taxon>unclassified sequences</taxon>
        <taxon>metagenomes</taxon>
        <taxon>ecological metagenomes</taxon>
    </lineage>
</organism>
<gene>
    <name evidence="1" type="ORF">UFOPK2992_01741</name>
</gene>
<dbReference type="AlphaFoldDB" id="A0A6J6YVT8"/>
<proteinExistence type="predicted"/>
<evidence type="ECO:0000313" key="1">
    <source>
        <dbReference type="EMBL" id="CAB4813610.1"/>
    </source>
</evidence>
<sequence>MHRHVEQGAHVGVPCELADVEQHGSARVGWVGGVHAATGEVEQQPRVDRAEREVGVGLDAAVGEHPFELGTAEVRVEHESSALTYEWKCAIGLKLVAALGGAAVLPHDCSVQWGACGAAPSNGGLALIGDTNSHRQRVETAQDVVDGFFGGLPNLERVVLDPARLREVLGELAIRRHGRTAVGEHCSGTHAGCAGIKRENADIVGGSVRSHWG</sequence>
<name>A0A6J6YVT8_9ZZZZ</name>
<protein>
    <submittedName>
        <fullName evidence="1">Unannotated protein</fullName>
    </submittedName>
</protein>
<dbReference type="EMBL" id="CAFAAI010000355">
    <property type="protein sequence ID" value="CAB4813610.1"/>
    <property type="molecule type" value="Genomic_DNA"/>
</dbReference>
<reference evidence="1" key="1">
    <citation type="submission" date="2020-05" db="EMBL/GenBank/DDBJ databases">
        <authorList>
            <person name="Chiriac C."/>
            <person name="Salcher M."/>
            <person name="Ghai R."/>
            <person name="Kavagutti S V."/>
        </authorList>
    </citation>
    <scope>NUCLEOTIDE SEQUENCE</scope>
</reference>